<dbReference type="Proteomes" id="UP000494040">
    <property type="component" value="Unassembled WGS sequence"/>
</dbReference>
<evidence type="ECO:0000313" key="4">
    <source>
        <dbReference type="Proteomes" id="UP000494040"/>
    </source>
</evidence>
<dbReference type="SMART" id="SM00271">
    <property type="entry name" value="DnaJ"/>
    <property type="match status" value="1"/>
</dbReference>
<dbReference type="EnsemblMetazoa" id="XM_014398831.2">
    <property type="protein sequence ID" value="XP_014254317.1"/>
    <property type="gene ID" value="LOC106669378"/>
</dbReference>
<feature type="domain" description="J" evidence="2">
    <location>
        <begin position="36"/>
        <end position="100"/>
    </location>
</feature>
<evidence type="ECO:0000256" key="1">
    <source>
        <dbReference type="SAM" id="MobiDB-lite"/>
    </source>
</evidence>
<dbReference type="EnsemblMetazoa" id="XM_014398830.2">
    <property type="protein sequence ID" value="XP_014254316.1"/>
    <property type="gene ID" value="LOC106669378"/>
</dbReference>
<dbReference type="PANTHER" id="PTHR39158">
    <property type="entry name" value="OS08G0560600 PROTEIN"/>
    <property type="match status" value="1"/>
</dbReference>
<dbReference type="Pfam" id="PF00226">
    <property type="entry name" value="DnaJ"/>
    <property type="match status" value="1"/>
</dbReference>
<dbReference type="KEGG" id="clec:106669378"/>
<dbReference type="GeneID" id="106669378"/>
<dbReference type="InterPro" id="IPR036869">
    <property type="entry name" value="J_dom_sf"/>
</dbReference>
<sequence>MIFLLRQFPFRQLLVNINFNTQVQRWCNCSEKLFKHCYLVLGIPEGSDQEMVRQAFLDLVKRYHPDSKSPEADPIKFQQIETAYRTLQDHYARKRFNKDECEGEYGLYYKEKDVEEHDIQHTAPQHRQYLSYGGYGSGTPSQRQRQFTQFKVNKAMENVTEYRIKKLNDKYSQDLIAKESLNKKKIKDVRTGFGMDRLVEDLIQESMTRGEFDNLSGAGKPLKGLHSSHNPYVDFVTHKMNQVLIDNGFTPQWITLQKDIREELYKLKESLFKVRGKIGPVPLDKSEEDYWNDEVNKYEDTVKVLNSKIDTYNLVVPILNKQMFHVKLSDEAHKILTEGTPGKRSSGKKAVPYKEEKQNDNTHVLDLLSAIFEKK</sequence>
<accession>A0A8I6RXK5</accession>
<evidence type="ECO:0000259" key="2">
    <source>
        <dbReference type="PROSITE" id="PS50076"/>
    </source>
</evidence>
<reference evidence="3" key="1">
    <citation type="submission" date="2022-01" db="UniProtKB">
        <authorList>
            <consortium name="EnsemblMetazoa"/>
        </authorList>
    </citation>
    <scope>IDENTIFICATION</scope>
</reference>
<feature type="region of interest" description="Disordered" evidence="1">
    <location>
        <begin position="337"/>
        <end position="356"/>
    </location>
</feature>
<dbReference type="Gene3D" id="1.10.287.110">
    <property type="entry name" value="DnaJ domain"/>
    <property type="match status" value="1"/>
</dbReference>
<dbReference type="PRINTS" id="PR00625">
    <property type="entry name" value="JDOMAIN"/>
</dbReference>
<dbReference type="RefSeq" id="XP_014254317.1">
    <property type="nucleotide sequence ID" value="XM_014398831.2"/>
</dbReference>
<dbReference type="SUPFAM" id="SSF46565">
    <property type="entry name" value="Chaperone J-domain"/>
    <property type="match status" value="1"/>
</dbReference>
<evidence type="ECO:0000313" key="3">
    <source>
        <dbReference type="EnsemblMetazoa" id="XP_014254316.1"/>
    </source>
</evidence>
<dbReference type="PANTHER" id="PTHR39158:SF1">
    <property type="entry name" value="DNAJ HOMOLOG SUBFAMILY C MEMBER 28"/>
    <property type="match status" value="1"/>
</dbReference>
<organism evidence="3 4">
    <name type="scientific">Cimex lectularius</name>
    <name type="common">Bed bug</name>
    <name type="synonym">Acanthia lectularia</name>
    <dbReference type="NCBI Taxonomy" id="79782"/>
    <lineage>
        <taxon>Eukaryota</taxon>
        <taxon>Metazoa</taxon>
        <taxon>Ecdysozoa</taxon>
        <taxon>Arthropoda</taxon>
        <taxon>Hexapoda</taxon>
        <taxon>Insecta</taxon>
        <taxon>Pterygota</taxon>
        <taxon>Neoptera</taxon>
        <taxon>Paraneoptera</taxon>
        <taxon>Hemiptera</taxon>
        <taxon>Heteroptera</taxon>
        <taxon>Panheteroptera</taxon>
        <taxon>Cimicomorpha</taxon>
        <taxon>Cimicidae</taxon>
        <taxon>Cimex</taxon>
    </lineage>
</organism>
<dbReference type="InterPro" id="IPR001623">
    <property type="entry name" value="DnaJ_domain"/>
</dbReference>
<dbReference type="OrthoDB" id="1922282at2759"/>
<dbReference type="RefSeq" id="XP_014254316.1">
    <property type="nucleotide sequence ID" value="XM_014398830.2"/>
</dbReference>
<proteinExistence type="predicted"/>
<dbReference type="AlphaFoldDB" id="A0A8I6RXK5"/>
<dbReference type="CDD" id="cd06257">
    <property type="entry name" value="DnaJ"/>
    <property type="match status" value="1"/>
</dbReference>
<protein>
    <recommendedName>
        <fullName evidence="2">J domain-containing protein</fullName>
    </recommendedName>
</protein>
<dbReference type="Pfam" id="PF09350">
    <property type="entry name" value="DJC28_CD"/>
    <property type="match status" value="1"/>
</dbReference>
<dbReference type="InterPro" id="IPR052573">
    <property type="entry name" value="DnaJ_C_subfamily_28"/>
</dbReference>
<dbReference type="OMA" id="EWISLGK"/>
<keyword evidence="4" id="KW-1185">Reference proteome</keyword>
<dbReference type="InterPro" id="IPR018961">
    <property type="entry name" value="DnaJ_homolog_subfam-C_membr-28"/>
</dbReference>
<name>A0A8I6RXK5_CIMLE</name>
<dbReference type="PROSITE" id="PS50076">
    <property type="entry name" value="DNAJ_2"/>
    <property type="match status" value="1"/>
</dbReference>